<organism evidence="2 3">
    <name type="scientific">Serinicoccus chungangensis</name>
    <dbReference type="NCBI Taxonomy" id="767452"/>
    <lineage>
        <taxon>Bacteria</taxon>
        <taxon>Bacillati</taxon>
        <taxon>Actinomycetota</taxon>
        <taxon>Actinomycetes</taxon>
        <taxon>Micrococcales</taxon>
        <taxon>Ornithinimicrobiaceae</taxon>
        <taxon>Serinicoccus</taxon>
    </lineage>
</organism>
<feature type="coiled-coil region" evidence="1">
    <location>
        <begin position="63"/>
        <end position="90"/>
    </location>
</feature>
<sequence length="103" mass="11899">MPKKIDPELRARAVRLVLEHQQEYPSTTEAMIAVSKQLGVSRESVRRWVAQADIDAGRREGMSTQEHEEIKRLKTENRRLREDVAVLKAATTFFVGELDPRNR</sequence>
<accession>A0A0W8IJ52</accession>
<keyword evidence="1" id="KW-0175">Coiled coil</keyword>
<dbReference type="Proteomes" id="UP000054837">
    <property type="component" value="Unassembled WGS sequence"/>
</dbReference>
<name>A0A0W8IJ52_9MICO</name>
<reference evidence="2 3" key="1">
    <citation type="submission" date="2015-12" db="EMBL/GenBank/DDBJ databases">
        <title>Serinicoccus chungangenesis strain CD08_5 genome sequencing and assembly.</title>
        <authorList>
            <person name="Chander A.M."/>
            <person name="Kaur G."/>
            <person name="Nair G.R."/>
            <person name="Dhawan D.K."/>
            <person name="Kochhar R.K."/>
            <person name="Mayilraj S."/>
            <person name="Bhadada S.K."/>
        </authorList>
    </citation>
    <scope>NUCLEOTIDE SEQUENCE [LARGE SCALE GENOMIC DNA]</scope>
    <source>
        <strain evidence="2 3">CD08_5</strain>
    </source>
</reference>
<dbReference type="GO" id="GO:0004803">
    <property type="term" value="F:transposase activity"/>
    <property type="evidence" value="ECO:0007669"/>
    <property type="project" value="InterPro"/>
</dbReference>
<evidence type="ECO:0000313" key="3">
    <source>
        <dbReference type="Proteomes" id="UP000054837"/>
    </source>
</evidence>
<dbReference type="GO" id="GO:0006313">
    <property type="term" value="P:DNA transposition"/>
    <property type="evidence" value="ECO:0007669"/>
    <property type="project" value="InterPro"/>
</dbReference>
<evidence type="ECO:0000256" key="1">
    <source>
        <dbReference type="SAM" id="Coils"/>
    </source>
</evidence>
<dbReference type="Gene3D" id="1.10.10.10">
    <property type="entry name" value="Winged helix-like DNA-binding domain superfamily/Winged helix DNA-binding domain"/>
    <property type="match status" value="1"/>
</dbReference>
<dbReference type="InterPro" id="IPR002514">
    <property type="entry name" value="Transposase_8"/>
</dbReference>
<dbReference type="InterPro" id="IPR009057">
    <property type="entry name" value="Homeodomain-like_sf"/>
</dbReference>
<dbReference type="AlphaFoldDB" id="A0A0W8IJ52"/>
<dbReference type="GO" id="GO:0003677">
    <property type="term" value="F:DNA binding"/>
    <property type="evidence" value="ECO:0007669"/>
    <property type="project" value="InterPro"/>
</dbReference>
<dbReference type="Pfam" id="PF01527">
    <property type="entry name" value="HTH_Tnp_1"/>
    <property type="match status" value="1"/>
</dbReference>
<protein>
    <submittedName>
        <fullName evidence="2">Transposase</fullName>
    </submittedName>
</protein>
<dbReference type="STRING" id="767452.AVL62_15845"/>
<evidence type="ECO:0000313" key="2">
    <source>
        <dbReference type="EMBL" id="KUG60014.1"/>
    </source>
</evidence>
<dbReference type="InterPro" id="IPR036388">
    <property type="entry name" value="WH-like_DNA-bd_sf"/>
</dbReference>
<dbReference type="SUPFAM" id="SSF46689">
    <property type="entry name" value="Homeodomain-like"/>
    <property type="match status" value="1"/>
</dbReference>
<dbReference type="EMBL" id="LQBL01000001">
    <property type="protein sequence ID" value="KUG60014.1"/>
    <property type="molecule type" value="Genomic_DNA"/>
</dbReference>
<keyword evidence="3" id="KW-1185">Reference proteome</keyword>
<proteinExistence type="predicted"/>
<comment type="caution">
    <text evidence="2">The sequence shown here is derived from an EMBL/GenBank/DDBJ whole genome shotgun (WGS) entry which is preliminary data.</text>
</comment>
<gene>
    <name evidence="2" type="ORF">AVL62_15845</name>
</gene>